<feature type="domain" description="Solute-binding protein family 3/N-terminal" evidence="3">
    <location>
        <begin position="46"/>
        <end position="272"/>
    </location>
</feature>
<dbReference type="OrthoDB" id="4633994at2"/>
<evidence type="ECO:0000313" key="5">
    <source>
        <dbReference type="Proteomes" id="UP000238083"/>
    </source>
</evidence>
<dbReference type="EMBL" id="PVZF01000005">
    <property type="protein sequence ID" value="PRY15234.1"/>
    <property type="molecule type" value="Genomic_DNA"/>
</dbReference>
<evidence type="ECO:0000256" key="2">
    <source>
        <dbReference type="SAM" id="SignalP"/>
    </source>
</evidence>
<dbReference type="Proteomes" id="UP000238083">
    <property type="component" value="Unassembled WGS sequence"/>
</dbReference>
<dbReference type="Gene3D" id="3.40.190.10">
    <property type="entry name" value="Periplasmic binding protein-like II"/>
    <property type="match status" value="2"/>
</dbReference>
<dbReference type="SMART" id="SM00062">
    <property type="entry name" value="PBPb"/>
    <property type="match status" value="1"/>
</dbReference>
<dbReference type="PROSITE" id="PS51257">
    <property type="entry name" value="PROKAR_LIPOPROTEIN"/>
    <property type="match status" value="1"/>
</dbReference>
<comment type="caution">
    <text evidence="4">The sequence shown here is derived from an EMBL/GenBank/DDBJ whole genome shotgun (WGS) entry which is preliminary data.</text>
</comment>
<dbReference type="AlphaFoldDB" id="A0A2T0R4G4"/>
<dbReference type="PANTHER" id="PTHR35936">
    <property type="entry name" value="MEMBRANE-BOUND LYTIC MUREIN TRANSGLYCOSYLASE F"/>
    <property type="match status" value="1"/>
</dbReference>
<evidence type="ECO:0000259" key="3">
    <source>
        <dbReference type="SMART" id="SM00062"/>
    </source>
</evidence>
<reference evidence="4 5" key="1">
    <citation type="submission" date="2018-03" db="EMBL/GenBank/DDBJ databases">
        <title>Genomic Encyclopedia of Archaeal and Bacterial Type Strains, Phase II (KMG-II): from individual species to whole genera.</title>
        <authorList>
            <person name="Goeker M."/>
        </authorList>
    </citation>
    <scope>NUCLEOTIDE SEQUENCE [LARGE SCALE GENOMIC DNA]</scope>
    <source>
        <strain evidence="4 5">DSM 19711</strain>
    </source>
</reference>
<evidence type="ECO:0000313" key="4">
    <source>
        <dbReference type="EMBL" id="PRY15234.1"/>
    </source>
</evidence>
<sequence length="284" mass="28634">MSRATALLAATTVLPLPALTGCGGQAATSAAPARPSADLQLVTPGTLTVAVDATYAPMEYQENGRVAGANIDLLTDLAHRLGLTPTFVQTPFASLRDQAAAHQVDLAGSSITDKASRQTNVDFVDAFHAGEQLIAAAGSTAVSADPMSWCGRTGAASEGSTDADIVHGQSGTCVAAGEAPIGFVDVPFTDSAGEVLAGRADFGVEGLPAAAELVADSGGKLQAVGQPWQAAPWGYAVAEDRTALRDALQRALQDSIADGTYDAVLEKHGVQDGALHTAAINGGA</sequence>
<dbReference type="RefSeq" id="WP_106210465.1">
    <property type="nucleotide sequence ID" value="NZ_PVZF01000005.1"/>
</dbReference>
<proteinExistence type="predicted"/>
<organism evidence="4 5">
    <name type="scientific">Kineococcus rhizosphaerae</name>
    <dbReference type="NCBI Taxonomy" id="559628"/>
    <lineage>
        <taxon>Bacteria</taxon>
        <taxon>Bacillati</taxon>
        <taxon>Actinomycetota</taxon>
        <taxon>Actinomycetes</taxon>
        <taxon>Kineosporiales</taxon>
        <taxon>Kineosporiaceae</taxon>
        <taxon>Kineococcus</taxon>
    </lineage>
</organism>
<dbReference type="PANTHER" id="PTHR35936:SF17">
    <property type="entry name" value="ARGININE-BINDING EXTRACELLULAR PROTEIN ARTP"/>
    <property type="match status" value="1"/>
</dbReference>
<dbReference type="SUPFAM" id="SSF53850">
    <property type="entry name" value="Periplasmic binding protein-like II"/>
    <property type="match status" value="1"/>
</dbReference>
<protein>
    <submittedName>
        <fullName evidence="4">Amino acid ABC transporter substrate-binding protein (PAAT family)</fullName>
    </submittedName>
</protein>
<name>A0A2T0R4G4_9ACTN</name>
<keyword evidence="5" id="KW-1185">Reference proteome</keyword>
<dbReference type="InterPro" id="IPR001638">
    <property type="entry name" value="Solute-binding_3/MltF_N"/>
</dbReference>
<keyword evidence="1 2" id="KW-0732">Signal</keyword>
<accession>A0A2T0R4G4</accession>
<evidence type="ECO:0000256" key="1">
    <source>
        <dbReference type="ARBA" id="ARBA00022729"/>
    </source>
</evidence>
<dbReference type="Pfam" id="PF00497">
    <property type="entry name" value="SBP_bac_3"/>
    <property type="match status" value="1"/>
</dbReference>
<gene>
    <name evidence="4" type="ORF">CLV37_105160</name>
</gene>
<feature type="chain" id="PRO_5038338723" evidence="2">
    <location>
        <begin position="21"/>
        <end position="284"/>
    </location>
</feature>
<feature type="signal peptide" evidence="2">
    <location>
        <begin position="1"/>
        <end position="20"/>
    </location>
</feature>